<dbReference type="InterPro" id="IPR019775">
    <property type="entry name" value="WD40_repeat_CS"/>
</dbReference>
<dbReference type="GO" id="GO:0043021">
    <property type="term" value="F:ribonucleoprotein complex binding"/>
    <property type="evidence" value="ECO:0007669"/>
    <property type="project" value="UniProtKB-UniRule"/>
</dbReference>
<dbReference type="InterPro" id="IPR015943">
    <property type="entry name" value="WD40/YVTN_repeat-like_dom_sf"/>
</dbReference>
<keyword evidence="9" id="KW-1185">Reference proteome</keyword>
<gene>
    <name evidence="10" type="primary">LOC105432713</name>
</gene>
<comment type="function">
    <text evidence="6">Required for maturation of ribosomal RNAs and formation of the large ribosomal subunit.</text>
</comment>
<dbReference type="PANTHER" id="PTHR19855">
    <property type="entry name" value="WD40 REPEAT PROTEIN 12, 37"/>
    <property type="match status" value="1"/>
</dbReference>
<evidence type="ECO:0000256" key="2">
    <source>
        <dbReference type="ARBA" id="ARBA00022552"/>
    </source>
</evidence>
<dbReference type="PANTHER" id="PTHR19855:SF11">
    <property type="entry name" value="RIBOSOME BIOGENESIS PROTEIN WDR12"/>
    <property type="match status" value="1"/>
</dbReference>
<protein>
    <recommendedName>
        <fullName evidence="6">Ribosome biogenesis protein WDR12 homolog</fullName>
    </recommendedName>
</protein>
<reference evidence="10" key="1">
    <citation type="submission" date="2025-08" db="UniProtKB">
        <authorList>
            <consortium name="RefSeq"/>
        </authorList>
    </citation>
    <scope>IDENTIFICATION</scope>
</reference>
<evidence type="ECO:0000256" key="6">
    <source>
        <dbReference type="HAMAP-Rule" id="MF_03029"/>
    </source>
</evidence>
<dbReference type="GO" id="GO:0000466">
    <property type="term" value="P:maturation of 5.8S rRNA from tricistronic rRNA transcript (SSU-rRNA, 5.8S rRNA, LSU-rRNA)"/>
    <property type="evidence" value="ECO:0007669"/>
    <property type="project" value="UniProtKB-UniRule"/>
</dbReference>
<dbReference type="Pfam" id="PF08154">
    <property type="entry name" value="NLE"/>
    <property type="match status" value="1"/>
</dbReference>
<keyword evidence="5 6" id="KW-0539">Nucleus</keyword>
<dbReference type="PROSITE" id="PS50294">
    <property type="entry name" value="WD_REPEATS_REGION"/>
    <property type="match status" value="4"/>
</dbReference>
<dbReference type="HAMAP" id="MF_03029">
    <property type="entry name" value="WDR12"/>
    <property type="match status" value="1"/>
</dbReference>
<evidence type="ECO:0000256" key="3">
    <source>
        <dbReference type="ARBA" id="ARBA00022574"/>
    </source>
</evidence>
<dbReference type="RefSeq" id="XP_011645945.1">
    <property type="nucleotide sequence ID" value="XM_011647643.2"/>
</dbReference>
<dbReference type="GO" id="GO:0005730">
    <property type="term" value="C:nucleolus"/>
    <property type="evidence" value="ECO:0007669"/>
    <property type="project" value="UniProtKB-SubCell"/>
</dbReference>
<dbReference type="PRINTS" id="PR00320">
    <property type="entry name" value="GPROTEINBRPT"/>
</dbReference>
<dbReference type="InterPro" id="IPR028599">
    <property type="entry name" value="WDR12/Ytm1"/>
</dbReference>
<proteinExistence type="inferred from homology"/>
<feature type="repeat" description="WD" evidence="7">
    <location>
        <begin position="273"/>
        <end position="306"/>
    </location>
</feature>
<organism evidence="9 10">
    <name type="scientific">Pogonomyrmex barbatus</name>
    <name type="common">red harvester ant</name>
    <dbReference type="NCBI Taxonomy" id="144034"/>
    <lineage>
        <taxon>Eukaryota</taxon>
        <taxon>Metazoa</taxon>
        <taxon>Ecdysozoa</taxon>
        <taxon>Arthropoda</taxon>
        <taxon>Hexapoda</taxon>
        <taxon>Insecta</taxon>
        <taxon>Pterygota</taxon>
        <taxon>Neoptera</taxon>
        <taxon>Endopterygota</taxon>
        <taxon>Hymenoptera</taxon>
        <taxon>Apocrita</taxon>
        <taxon>Aculeata</taxon>
        <taxon>Formicoidea</taxon>
        <taxon>Formicidae</taxon>
        <taxon>Myrmicinae</taxon>
        <taxon>Pogonomyrmex</taxon>
    </lineage>
</organism>
<dbReference type="KEGG" id="pbar:105432713"/>
<dbReference type="FunFam" id="2.130.10.10:FF:001898">
    <property type="entry name" value="Ribosome biogenesis protein WDR12 homolog"/>
    <property type="match status" value="1"/>
</dbReference>
<dbReference type="Gene3D" id="2.130.10.10">
    <property type="entry name" value="YVTN repeat-like/Quinoprotein amine dehydrogenase"/>
    <property type="match status" value="1"/>
</dbReference>
<dbReference type="OrthoDB" id="10251381at2759"/>
<name>A0A6I9WRU0_9HYME</name>
<evidence type="ECO:0000256" key="4">
    <source>
        <dbReference type="ARBA" id="ARBA00022737"/>
    </source>
</evidence>
<dbReference type="GO" id="GO:0005654">
    <property type="term" value="C:nucleoplasm"/>
    <property type="evidence" value="ECO:0007669"/>
    <property type="project" value="UniProtKB-SubCell"/>
</dbReference>
<dbReference type="GO" id="GO:0000463">
    <property type="term" value="P:maturation of LSU-rRNA from tricistronic rRNA transcript (SSU-rRNA, 5.8S rRNA, LSU-rRNA)"/>
    <property type="evidence" value="ECO:0007669"/>
    <property type="project" value="UniProtKB-UniRule"/>
</dbReference>
<keyword evidence="3 7" id="KW-0853">WD repeat</keyword>
<dbReference type="Proteomes" id="UP000504615">
    <property type="component" value="Unplaced"/>
</dbReference>
<dbReference type="InterPro" id="IPR036322">
    <property type="entry name" value="WD40_repeat_dom_sf"/>
</dbReference>
<evidence type="ECO:0000256" key="1">
    <source>
        <dbReference type="ARBA" id="ARBA00022517"/>
    </source>
</evidence>
<dbReference type="CDD" id="cd00200">
    <property type="entry name" value="WD40"/>
    <property type="match status" value="1"/>
</dbReference>
<dbReference type="InterPro" id="IPR020472">
    <property type="entry name" value="WD40_PAC1"/>
</dbReference>
<dbReference type="PROSITE" id="PS00678">
    <property type="entry name" value="WD_REPEATS_1"/>
    <property type="match status" value="1"/>
</dbReference>
<keyword evidence="1 6" id="KW-0690">Ribosome biogenesis</keyword>
<dbReference type="SMART" id="SM00320">
    <property type="entry name" value="WD40"/>
    <property type="match status" value="7"/>
</dbReference>
<evidence type="ECO:0000313" key="9">
    <source>
        <dbReference type="Proteomes" id="UP000504615"/>
    </source>
</evidence>
<dbReference type="GeneID" id="105432713"/>
<evidence type="ECO:0000313" key="10">
    <source>
        <dbReference type="RefSeq" id="XP_011645945.1"/>
    </source>
</evidence>
<evidence type="ECO:0000259" key="8">
    <source>
        <dbReference type="Pfam" id="PF08154"/>
    </source>
</evidence>
<evidence type="ECO:0000256" key="7">
    <source>
        <dbReference type="PROSITE-ProRule" id="PRU00221"/>
    </source>
</evidence>
<keyword evidence="4" id="KW-0677">Repeat</keyword>
<dbReference type="InterPro" id="IPR001680">
    <property type="entry name" value="WD40_rpt"/>
</dbReference>
<dbReference type="AlphaFoldDB" id="A0A6I9WRU0"/>
<dbReference type="SUPFAM" id="SSF50978">
    <property type="entry name" value="WD40 repeat-like"/>
    <property type="match status" value="1"/>
</dbReference>
<feature type="repeat" description="WD" evidence="7">
    <location>
        <begin position="358"/>
        <end position="394"/>
    </location>
</feature>
<comment type="subcellular location">
    <subcellularLocation>
        <location evidence="6">Nucleus</location>
        <location evidence="6">Nucleolus</location>
    </subcellularLocation>
    <subcellularLocation>
        <location evidence="6">Nucleus</location>
        <location evidence="6">Nucleoplasm</location>
    </subcellularLocation>
</comment>
<sequence length="439" mass="50041">MEVEFVKKNHSKMKSKARMQASTENDGRDIEIRFITKDPRYAIAELPLSVHNSIDANELNTLINGFLAESNLVHHQVEFDFLVCSQFLRTSLIDHITEKGIPFENLIDVEYIEKYPSPEPKDCLIHDDWVSAIAVLEKWILTGSYDNMIHIWTLQGEHLLDVPGHRAPVKAVAWIYINVHNASFASASMDQICMIWNWDMKKNSVECIYVCKGHRRSIEALGINFERTLIATGGWDNMLHLWSLSTQDDNEESSSKKAKLEHANRTKTPKCTMKGHKQAISGIIWSGRMEIITGSWDHTIKIWDTELGGIKHEIHGDKCFFDIDYSPHSRAVIAGSADQHVRLYDPRSTEGTIAKAKFTSHTQWVAAVHWAPEDEHLFVSGAYDNTVKLWDTRSPKVPLFDLLGHEDKVLVCDWSYDKLILSGGADNTLRIFKSKPFDS</sequence>
<evidence type="ECO:0000256" key="5">
    <source>
        <dbReference type="ARBA" id="ARBA00023242"/>
    </source>
</evidence>
<comment type="similarity">
    <text evidence="6">Belongs to the WD repeat WDR12/YTM1 family.</text>
</comment>
<feature type="domain" description="NLE" evidence="8">
    <location>
        <begin position="30"/>
        <end position="96"/>
    </location>
</feature>
<accession>A0A6I9WRU0</accession>
<dbReference type="PROSITE" id="PS50082">
    <property type="entry name" value="WD_REPEATS_2"/>
    <property type="match status" value="4"/>
</dbReference>
<feature type="repeat" description="WD" evidence="7">
    <location>
        <begin position="211"/>
        <end position="252"/>
    </location>
</feature>
<dbReference type="InterPro" id="IPR012972">
    <property type="entry name" value="NLE"/>
</dbReference>
<dbReference type="GO" id="GO:0030687">
    <property type="term" value="C:preribosome, large subunit precursor"/>
    <property type="evidence" value="ECO:0007669"/>
    <property type="project" value="UniProtKB-UniRule"/>
</dbReference>
<keyword evidence="2 6" id="KW-0698">rRNA processing</keyword>
<feature type="repeat" description="WD" evidence="7">
    <location>
        <begin position="402"/>
        <end position="439"/>
    </location>
</feature>
<dbReference type="Pfam" id="PF00400">
    <property type="entry name" value="WD40"/>
    <property type="match status" value="7"/>
</dbReference>